<protein>
    <submittedName>
        <fullName evidence="2">Uncharacterized protein</fullName>
    </submittedName>
</protein>
<feature type="compositionally biased region" description="Polar residues" evidence="1">
    <location>
        <begin position="1"/>
        <end position="10"/>
    </location>
</feature>
<accession>A0A4Z2H593</accession>
<dbReference type="AlphaFoldDB" id="A0A4Z2H593"/>
<reference evidence="2 3" key="1">
    <citation type="submission" date="2019-03" db="EMBL/GenBank/DDBJ databases">
        <title>First draft genome of Liparis tanakae, snailfish: a comprehensive survey of snailfish specific genes.</title>
        <authorList>
            <person name="Kim W."/>
            <person name="Song I."/>
            <person name="Jeong J.-H."/>
            <person name="Kim D."/>
            <person name="Kim S."/>
            <person name="Ryu S."/>
            <person name="Song J.Y."/>
            <person name="Lee S.K."/>
        </authorList>
    </citation>
    <scope>NUCLEOTIDE SEQUENCE [LARGE SCALE GENOMIC DNA]</scope>
    <source>
        <tissue evidence="2">Muscle</tissue>
    </source>
</reference>
<proteinExistence type="predicted"/>
<evidence type="ECO:0000256" key="1">
    <source>
        <dbReference type="SAM" id="MobiDB-lite"/>
    </source>
</evidence>
<gene>
    <name evidence="2" type="ORF">EYF80_028829</name>
</gene>
<comment type="caution">
    <text evidence="2">The sequence shown here is derived from an EMBL/GenBank/DDBJ whole genome shotgun (WGS) entry which is preliminary data.</text>
</comment>
<sequence length="121" mass="12609">MQELHNTALTPNDGAHRQRQAKVAASSGHSPSTATSDFATAGDWGGQPEDIGGASKCHRLPAKVSQGTTRTPTANDSHQLLGDVIEGNDSAAVSPFGQTDGLYFSPGWPPDAHRQHPLGSL</sequence>
<feature type="compositionally biased region" description="Polar residues" evidence="1">
    <location>
        <begin position="27"/>
        <end position="38"/>
    </location>
</feature>
<evidence type="ECO:0000313" key="3">
    <source>
        <dbReference type="Proteomes" id="UP000314294"/>
    </source>
</evidence>
<name>A0A4Z2H593_9TELE</name>
<keyword evidence="3" id="KW-1185">Reference proteome</keyword>
<evidence type="ECO:0000313" key="2">
    <source>
        <dbReference type="EMBL" id="TNN60949.1"/>
    </source>
</evidence>
<organism evidence="2 3">
    <name type="scientific">Liparis tanakae</name>
    <name type="common">Tanaka's snailfish</name>
    <dbReference type="NCBI Taxonomy" id="230148"/>
    <lineage>
        <taxon>Eukaryota</taxon>
        <taxon>Metazoa</taxon>
        <taxon>Chordata</taxon>
        <taxon>Craniata</taxon>
        <taxon>Vertebrata</taxon>
        <taxon>Euteleostomi</taxon>
        <taxon>Actinopterygii</taxon>
        <taxon>Neopterygii</taxon>
        <taxon>Teleostei</taxon>
        <taxon>Neoteleostei</taxon>
        <taxon>Acanthomorphata</taxon>
        <taxon>Eupercaria</taxon>
        <taxon>Perciformes</taxon>
        <taxon>Cottioidei</taxon>
        <taxon>Cottales</taxon>
        <taxon>Liparidae</taxon>
        <taxon>Liparis</taxon>
    </lineage>
</organism>
<feature type="region of interest" description="Disordered" evidence="1">
    <location>
        <begin position="1"/>
        <end position="55"/>
    </location>
</feature>
<dbReference type="EMBL" id="SRLO01000324">
    <property type="protein sequence ID" value="TNN60949.1"/>
    <property type="molecule type" value="Genomic_DNA"/>
</dbReference>
<dbReference type="Proteomes" id="UP000314294">
    <property type="component" value="Unassembled WGS sequence"/>
</dbReference>